<reference evidence="5 6" key="1">
    <citation type="journal article" date="2013" name="Genome Announc.">
        <title>Draft Genome Sequences of Mycoplasma alkalescens, Mycoplasma arginini, and Mycoplasma bovigenitalium, Three Species with Equivocal Pathogenic Status for Cattle.</title>
        <authorList>
            <person name="Manso-Silvan L."/>
            <person name="Tardy F."/>
            <person name="Baranowski E."/>
            <person name="Barre A."/>
            <person name="Blanchard A."/>
            <person name="Breton M."/>
            <person name="Couture C."/>
            <person name="Citti C."/>
            <person name="Dordet-Frisoni E."/>
            <person name="Dupuy V."/>
            <person name="Gaurivaud P."/>
            <person name="Jacob D."/>
            <person name="Lemaitre C."/>
            <person name="Nikolski M."/>
            <person name="Nouvel L.X."/>
            <person name="Poumarat F."/>
            <person name="Thebault P."/>
            <person name="Theil S."/>
            <person name="Thiaucourt F."/>
            <person name="Sirand-Pugnet P."/>
        </authorList>
    </citation>
    <scope>NUCLEOTIDE SEQUENCE [LARGE SCALE GENOMIC DNA]</scope>
    <source>
        <strain evidence="5 6">14918</strain>
    </source>
</reference>
<evidence type="ECO:0000256" key="1">
    <source>
        <dbReference type="ARBA" id="ARBA00022722"/>
    </source>
</evidence>
<sequence>MKKSVLRKNILIGSAIFCLFQIPLISASCKNQQKENNHQKDDSSQNQNDNSENQNNNNFSPTPDSSHNNDSQNNHQPTPDDQNHKDPQDNNNSQPTPNEPEENNQDNKPQPDNEEQKNVIEHFNNVAPSLNHGYVIEYDQSNNFYQSLDGLSGEALRNNLFLLQKANRNSTPKYSDLWKTYEDAFVDKFYENDGTVLDFYTEIPNGKDKYSFSFNDRHQGEKVKNEGEKFNREHIIPQSWFGKKNPMRNDAHHVWPSDVIVNAIHGNLPYGTTKNGKIVSSNGSKFGTSVEDGENVFEVINEFKGDIARVYFYFVLTYQDKNLNRGNMANRVFEKINGKYKIKPNFLNTYLEWTKKDNISQFDLDRNNGIYKHQKNRNPFIDYPELIAVYFENDNNFVFKNKGIANKIIKKAN</sequence>
<dbReference type="RefSeq" id="WP_002881977.1">
    <property type="nucleotide sequence ID" value="NZ_AMWK01000014.1"/>
</dbReference>
<proteinExistence type="predicted"/>
<feature type="chain" id="PRO_5004152375" evidence="4">
    <location>
        <begin position="28"/>
        <end position="413"/>
    </location>
</feature>
<keyword evidence="1" id="KW-0540">Nuclease</keyword>
<dbReference type="InterPro" id="IPR007346">
    <property type="entry name" value="Endonuclease-I"/>
</dbReference>
<keyword evidence="2" id="KW-0378">Hydrolase</keyword>
<feature type="compositionally biased region" description="Basic and acidic residues" evidence="3">
    <location>
        <begin position="33"/>
        <end position="43"/>
    </location>
</feature>
<comment type="caution">
    <text evidence="5">The sequence shown here is derived from an EMBL/GenBank/DDBJ whole genome shotgun (WGS) entry which is preliminary data.</text>
</comment>
<dbReference type="EMBL" id="AMWK01000014">
    <property type="protein sequence ID" value="ENY53710.1"/>
    <property type="molecule type" value="Genomic_DNA"/>
</dbReference>
<keyword evidence="6" id="KW-1185">Reference proteome</keyword>
<accession>N9SQH2</accession>
<protein>
    <submittedName>
        <fullName evidence="5">Ribonuclease</fullName>
    </submittedName>
</protein>
<keyword evidence="4" id="KW-0732">Signal</keyword>
<organism evidence="5 6">
    <name type="scientific">Metamycoplasma alkalescens 14918</name>
    <dbReference type="NCBI Taxonomy" id="1188234"/>
    <lineage>
        <taxon>Bacteria</taxon>
        <taxon>Bacillati</taxon>
        <taxon>Mycoplasmatota</taxon>
        <taxon>Mycoplasmoidales</taxon>
        <taxon>Metamycoplasmataceae</taxon>
        <taxon>Metamycoplasma</taxon>
    </lineage>
</organism>
<feature type="compositionally biased region" description="Low complexity" evidence="3">
    <location>
        <begin position="44"/>
        <end position="77"/>
    </location>
</feature>
<feature type="signal peptide" evidence="4">
    <location>
        <begin position="1"/>
        <end position="27"/>
    </location>
</feature>
<evidence type="ECO:0000256" key="4">
    <source>
        <dbReference type="SAM" id="SignalP"/>
    </source>
</evidence>
<dbReference type="Pfam" id="PF04231">
    <property type="entry name" value="Endonuclease_1"/>
    <property type="match status" value="1"/>
</dbReference>
<dbReference type="SUPFAM" id="SSF54060">
    <property type="entry name" value="His-Me finger endonucleases"/>
    <property type="match status" value="1"/>
</dbReference>
<dbReference type="AlphaFoldDB" id="N9SQH2"/>
<dbReference type="GO" id="GO:0016787">
    <property type="term" value="F:hydrolase activity"/>
    <property type="evidence" value="ECO:0007669"/>
    <property type="project" value="UniProtKB-KW"/>
</dbReference>
<dbReference type="GO" id="GO:0004518">
    <property type="term" value="F:nuclease activity"/>
    <property type="evidence" value="ECO:0007669"/>
    <property type="project" value="UniProtKB-KW"/>
</dbReference>
<evidence type="ECO:0000313" key="6">
    <source>
        <dbReference type="Proteomes" id="UP000013137"/>
    </source>
</evidence>
<dbReference type="PANTHER" id="PTHR33607:SF2">
    <property type="entry name" value="ENDONUCLEASE-1"/>
    <property type="match status" value="1"/>
</dbReference>
<evidence type="ECO:0000256" key="3">
    <source>
        <dbReference type="SAM" id="MobiDB-lite"/>
    </source>
</evidence>
<dbReference type="eggNOG" id="COG2356">
    <property type="taxonomic scope" value="Bacteria"/>
</dbReference>
<evidence type="ECO:0000256" key="2">
    <source>
        <dbReference type="ARBA" id="ARBA00022801"/>
    </source>
</evidence>
<feature type="region of interest" description="Disordered" evidence="3">
    <location>
        <begin position="33"/>
        <end position="114"/>
    </location>
</feature>
<evidence type="ECO:0000313" key="5">
    <source>
        <dbReference type="EMBL" id="ENY53710.1"/>
    </source>
</evidence>
<dbReference type="PROSITE" id="PS51257">
    <property type="entry name" value="PROKAR_LIPOPROTEIN"/>
    <property type="match status" value="1"/>
</dbReference>
<name>N9SQH2_9BACT</name>
<dbReference type="PANTHER" id="PTHR33607">
    <property type="entry name" value="ENDONUCLEASE-1"/>
    <property type="match status" value="1"/>
</dbReference>
<dbReference type="OrthoDB" id="9801679at2"/>
<dbReference type="PATRIC" id="fig|1188234.3.peg.543"/>
<dbReference type="Proteomes" id="UP000013137">
    <property type="component" value="Unassembled WGS sequence"/>
</dbReference>
<dbReference type="InterPro" id="IPR044925">
    <property type="entry name" value="His-Me_finger_sf"/>
</dbReference>
<gene>
    <name evidence="5" type="primary">bsn</name>
    <name evidence="5" type="ORF">MALK_5660</name>
</gene>